<evidence type="ECO:0000259" key="3">
    <source>
        <dbReference type="Pfam" id="PF26118"/>
    </source>
</evidence>
<accession>A0ABR0KPW1</accession>
<gene>
    <name evidence="4" type="ORF">LTR24_000025</name>
</gene>
<protein>
    <recommendedName>
        <fullName evidence="3">DUF8035 domain-containing protein</fullName>
    </recommendedName>
</protein>
<reference evidence="4 5" key="1">
    <citation type="submission" date="2023-08" db="EMBL/GenBank/DDBJ databases">
        <title>Black Yeasts Isolated from many extreme environments.</title>
        <authorList>
            <person name="Coleine C."/>
            <person name="Stajich J.E."/>
            <person name="Selbmann L."/>
        </authorList>
    </citation>
    <scope>NUCLEOTIDE SEQUENCE [LARGE SCALE GENOMIC DNA]</scope>
    <source>
        <strain evidence="4 5">CCFEE 5885</strain>
    </source>
</reference>
<name>A0ABR0KPW1_9EURO</name>
<feature type="region of interest" description="Disordered" evidence="2">
    <location>
        <begin position="281"/>
        <end position="406"/>
    </location>
</feature>
<dbReference type="Proteomes" id="UP001345013">
    <property type="component" value="Unassembled WGS sequence"/>
</dbReference>
<evidence type="ECO:0000256" key="2">
    <source>
        <dbReference type="SAM" id="MobiDB-lite"/>
    </source>
</evidence>
<dbReference type="InterPro" id="IPR058348">
    <property type="entry name" value="DUF8035"/>
</dbReference>
<comment type="caution">
    <text evidence="4">The sequence shown here is derived from an EMBL/GenBank/DDBJ whole genome shotgun (WGS) entry which is preliminary data.</text>
</comment>
<feature type="compositionally biased region" description="Basic residues" evidence="2">
    <location>
        <begin position="382"/>
        <end position="402"/>
    </location>
</feature>
<feature type="compositionally biased region" description="Basic and acidic residues" evidence="2">
    <location>
        <begin position="344"/>
        <end position="373"/>
    </location>
</feature>
<feature type="compositionally biased region" description="Low complexity" evidence="2">
    <location>
        <begin position="313"/>
        <end position="323"/>
    </location>
</feature>
<dbReference type="Pfam" id="PF26118">
    <property type="entry name" value="DUF8035"/>
    <property type="match status" value="1"/>
</dbReference>
<evidence type="ECO:0000313" key="5">
    <source>
        <dbReference type="Proteomes" id="UP001345013"/>
    </source>
</evidence>
<feature type="compositionally biased region" description="Basic residues" evidence="2">
    <location>
        <begin position="325"/>
        <end position="334"/>
    </location>
</feature>
<feature type="region of interest" description="Disordered" evidence="2">
    <location>
        <begin position="186"/>
        <end position="214"/>
    </location>
</feature>
<feature type="domain" description="DUF8035" evidence="3">
    <location>
        <begin position="232"/>
        <end position="287"/>
    </location>
</feature>
<evidence type="ECO:0000313" key="4">
    <source>
        <dbReference type="EMBL" id="KAK5102466.1"/>
    </source>
</evidence>
<proteinExistence type="predicted"/>
<sequence>MSRYRRIDDDLAYGNLPPTERWDAGRFNRESQQYRQAPVIEQRPPYESARRREPREPAYYEDDRYFHEQRESGPRGTRDRQFFEEDGYYDPRATQGAMVPFRPARPARPAAPPRPTMIRRQSSVDRFDFERRRERQYERDDYRPPPPRPRDGRNSRYEINIYDDVKVQDPEYYGDDGFREYREREWTRTRSRNDSPSPDRRAPTEISHARPPERVEETIVQKEMIVEKPYPRKGKTRMPKRLVHTRVLFDLGYPFYEEDEKTILIEKALGPENIDEVFARSKEIRERETPPQTIYEAPRSVREWDNMGALERSPSPGSSISQSTRKPKSSRRARSVVSSRRPKSLHESIHEDMVRDRGSVHESYHKDVHRDISRSPSPPRTMRSRKSRARSRAASRSRRSRSRSFSDDTTIIERKIIRRSDDVEESGTVDLNFPLAIAKVENRSRTDADIQDEIRRLERERRDIRRERDTEVVRYEPVRRSRVELSPVGRLREPSPRGEVIIENGRDEVVAVRKDKRGRMSLIV</sequence>
<keyword evidence="1" id="KW-0175">Coiled coil</keyword>
<feature type="compositionally biased region" description="Basic and acidic residues" evidence="2">
    <location>
        <begin position="122"/>
        <end position="156"/>
    </location>
</feature>
<organism evidence="4 5">
    <name type="scientific">Lithohypha guttulata</name>
    <dbReference type="NCBI Taxonomy" id="1690604"/>
    <lineage>
        <taxon>Eukaryota</taxon>
        <taxon>Fungi</taxon>
        <taxon>Dikarya</taxon>
        <taxon>Ascomycota</taxon>
        <taxon>Pezizomycotina</taxon>
        <taxon>Eurotiomycetes</taxon>
        <taxon>Chaetothyriomycetidae</taxon>
        <taxon>Chaetothyriales</taxon>
        <taxon>Trichomeriaceae</taxon>
        <taxon>Lithohypha</taxon>
    </lineage>
</organism>
<feature type="region of interest" description="Disordered" evidence="2">
    <location>
        <begin position="1"/>
        <end position="161"/>
    </location>
</feature>
<feature type="compositionally biased region" description="Basic and acidic residues" evidence="2">
    <location>
        <begin position="48"/>
        <end position="83"/>
    </location>
</feature>
<feature type="compositionally biased region" description="Basic and acidic residues" evidence="2">
    <location>
        <begin position="20"/>
        <end position="29"/>
    </location>
</feature>
<dbReference type="EMBL" id="JAVRRG010000001">
    <property type="protein sequence ID" value="KAK5102466.1"/>
    <property type="molecule type" value="Genomic_DNA"/>
</dbReference>
<feature type="coiled-coil region" evidence="1">
    <location>
        <begin position="440"/>
        <end position="474"/>
    </location>
</feature>
<keyword evidence="5" id="KW-1185">Reference proteome</keyword>
<evidence type="ECO:0000256" key="1">
    <source>
        <dbReference type="SAM" id="Coils"/>
    </source>
</evidence>